<feature type="compositionally biased region" description="Gly residues" evidence="1">
    <location>
        <begin position="1628"/>
        <end position="1639"/>
    </location>
</feature>
<dbReference type="eggNOG" id="KOG0618">
    <property type="taxonomic scope" value="Eukaryota"/>
</dbReference>
<dbReference type="STRING" id="3068.D8TLC9"/>
<feature type="region of interest" description="Disordered" evidence="1">
    <location>
        <begin position="1622"/>
        <end position="1641"/>
    </location>
</feature>
<feature type="region of interest" description="Disordered" evidence="1">
    <location>
        <begin position="890"/>
        <end position="918"/>
    </location>
</feature>
<dbReference type="Proteomes" id="UP000001058">
    <property type="component" value="Unassembled WGS sequence"/>
</dbReference>
<feature type="compositionally biased region" description="Polar residues" evidence="1">
    <location>
        <begin position="522"/>
        <end position="551"/>
    </location>
</feature>
<feature type="region of interest" description="Disordered" evidence="1">
    <location>
        <begin position="590"/>
        <end position="609"/>
    </location>
</feature>
<proteinExistence type="predicted"/>
<feature type="region of interest" description="Disordered" evidence="1">
    <location>
        <begin position="1786"/>
        <end position="1813"/>
    </location>
</feature>
<dbReference type="EMBL" id="GL378326">
    <property type="protein sequence ID" value="EFJ51851.1"/>
    <property type="molecule type" value="Genomic_DNA"/>
</dbReference>
<feature type="region of interest" description="Disordered" evidence="1">
    <location>
        <begin position="1185"/>
        <end position="1214"/>
    </location>
</feature>
<dbReference type="InterPro" id="IPR029787">
    <property type="entry name" value="Nucleotide_cyclase"/>
</dbReference>
<evidence type="ECO:0000256" key="1">
    <source>
        <dbReference type="SAM" id="MobiDB-lite"/>
    </source>
</evidence>
<dbReference type="KEGG" id="vcn:VOLCADRAFT_103346"/>
<feature type="compositionally biased region" description="Basic and acidic residues" evidence="1">
    <location>
        <begin position="590"/>
        <end position="602"/>
    </location>
</feature>
<dbReference type="InParanoid" id="D8TLC9"/>
<keyword evidence="3" id="KW-1185">Reference proteome</keyword>
<feature type="region of interest" description="Disordered" evidence="1">
    <location>
        <begin position="821"/>
        <end position="852"/>
    </location>
</feature>
<feature type="compositionally biased region" description="Polar residues" evidence="1">
    <location>
        <begin position="1109"/>
        <end position="1119"/>
    </location>
</feature>
<feature type="compositionally biased region" description="Polar residues" evidence="1">
    <location>
        <begin position="499"/>
        <end position="508"/>
    </location>
</feature>
<feature type="compositionally biased region" description="Low complexity" evidence="1">
    <location>
        <begin position="903"/>
        <end position="918"/>
    </location>
</feature>
<gene>
    <name evidence="2" type="ORF">VOLCADRAFT_103346</name>
</gene>
<sequence>MVPEQGSTTLWEALCGDLMDEILHTHHRVVRQAISQRKGYEVFTEGDAFVVAFHMPEDALDFAVDLQVAMLCADWPSELLEQSDCCEVWVRRHSAQQPSSSPAPQASKHALVGDLSALAIAAGSNGGGVRGSGLGQGPAAAAAGLGSAPPASGSLTTPGGLWAGTAMYGAWSSTGGRPGRRILKALSPFRRRSLESAIRFELGLRPLAALGRFAKLSSNPGVGDGGGGGGGGGGGCSTLPSIGGPPSFHGDAGAGFPVLLSGGGGSGGGSGVPYGNTLAGAKDSRLDRWFSTPFARMSPTLSMPQPPVSARSGHSLLNVVKTSPSAAAVLAVEAITSPPPPLLPYTPRPVSDASTEAAVTASCIRHVPKSEVTSAATAAAAAAEAEPGKVSTGGGSLTLNGAPRARVSRMVPYLGVGGVDGRCIDSVDVYNPPQAPADVCSTASGALNAALQPAGASADPVGTEAAETAEPGGEVHDAAVVSEPRCSSQLSSPRGAPYTTCTSVLTSRKPSETAPTAAMLASTASRQNAHVIQSSTSPDMALSQLPTRSESPQQPPPPQQQQQWECGCRSGLHQNGIVHQRPMFDTDKEQQAELGRDRDSGYVRRNQPDNTRLHVTLLNSTSESNKCSQQLLENTDGVEGDRSTQLFRMSYRTGAALSLEGDGKAAAFNTGSRTDCGTDGADAGGGGDTAATTTASACGAHNSRADLVPNDENLSTGAGGGGSGSGAGAAAAAAAAAVAIAIVMDGANDVGICTDVVGSAAVRDRGRVYGSQRRPPTTEAAGTVSADRAPTQLPQNLGETKRFANGNAVSRNVDSRRLLYGWRSGNHGDGGDGGNGGGGDTGEGENAVPRGVSSGAVGLLTLELDDGGGGETGDWRSCVAWDTNPPYSVYGTADPPLPPPTLSPRTSTPKSPSAANAAAAATAAAATAAATPASRRLTPPLPLLSLSRGRHNSLHAPTISNNNNNNNNNNNPAAVVAGNGITPEHGNRACSRFGGYGTATTASTIHCSQLQTDRSYHFSPSCYSKAAISSPHSPAQPQRGLHNAVLCSSVPNRTALGTPAKGGGVEARKASVTARQGSLLAITQRAGSAFATVDGNWFGGQLTRRKLMQLQQQQPTEAETSGPAPQQLRRSASAQRYLAAAPAVRMQADGGADAEVDAGSGTFPAGTAYASAVCSIGGAASAATAASLGRPGPTPQQHSQPPKPGEASEVRQEPGIGHRSLLQRLNPSYRRRSAQSAHQSIGALRASPSGMAAALSVMEVDAALSSPASAVDDDASSTLGGGAVALDPTTAAEVDTAAVALPPTATPSVTSAFAAAAAITPAVGSSIPPRLMDITHALSGFNGGRPADMISTHGTSVDRGGGAPAATHATANGLSTSLALTGYHALYHMGHSSRLLMLGQAAVAAATSSAPPPATAALLAAGASRGSLFMDLFWRDINLAATAAAASDESREEVARVERAPGGVFSMGASASDLVPSQLPQRQPDGWGARAVSGAAGVVFTVAAALRSMYEQVSAECIAAQLCTMYGILGEGIPGIGGAAAAAASTAGTSLTSDLQLVFRGLRLRVGLHSGPSEAEALVRYCKHPMISMNGQTTVVVVAMGGVVLASGATFRAYQQRRREGRGAQRVIGGGAGGAGSGSSGSRSDFSLVHLGDYFLGPASVTVGTAGEADRHSAKGDVGSPRILASPRPSVSTDAAMANGGDAPVDLYGVLCPWLLPRLAIVSSVVRARQNAVPGCLSAPAGVVAPVFCNVLGVEALLAWERVVQQRQLAAAAAVAAASRVLPEMQSPQPTASVTDGGAWQPPSSTAGVGGSGGGSAVVQQALGLLRNTATAAAARHGGYVVAVSADGGHWVLVFGSASSAVGWGLELLNSMLDATWPEGFLEHELTEEVYEDLGTAMLRPVPRTGRLDYVGRPMNRAARIAAKAKAATMFVSGAVWKAARNCLEHDAVSATCLGLSQLKGVRDQVELWALRSAAATPSQP</sequence>
<organism evidence="3">
    <name type="scientific">Volvox carteri f. nagariensis</name>
    <dbReference type="NCBI Taxonomy" id="3068"/>
    <lineage>
        <taxon>Eukaryota</taxon>
        <taxon>Viridiplantae</taxon>
        <taxon>Chlorophyta</taxon>
        <taxon>core chlorophytes</taxon>
        <taxon>Chlorophyceae</taxon>
        <taxon>CS clade</taxon>
        <taxon>Chlamydomonadales</taxon>
        <taxon>Volvocaceae</taxon>
        <taxon>Volvox</taxon>
    </lineage>
</organism>
<reference evidence="2 3" key="1">
    <citation type="journal article" date="2010" name="Science">
        <title>Genomic analysis of organismal complexity in the multicellular green alga Volvox carteri.</title>
        <authorList>
            <person name="Prochnik S.E."/>
            <person name="Umen J."/>
            <person name="Nedelcu A.M."/>
            <person name="Hallmann A."/>
            <person name="Miller S.M."/>
            <person name="Nishii I."/>
            <person name="Ferris P."/>
            <person name="Kuo A."/>
            <person name="Mitros T."/>
            <person name="Fritz-Laylin L.K."/>
            <person name="Hellsten U."/>
            <person name="Chapman J."/>
            <person name="Simakov O."/>
            <person name="Rensing S.A."/>
            <person name="Terry A."/>
            <person name="Pangilinan J."/>
            <person name="Kapitonov V."/>
            <person name="Jurka J."/>
            <person name="Salamov A."/>
            <person name="Shapiro H."/>
            <person name="Schmutz J."/>
            <person name="Grimwood J."/>
            <person name="Lindquist E."/>
            <person name="Lucas S."/>
            <person name="Grigoriev I.V."/>
            <person name="Schmitt R."/>
            <person name="Kirk D."/>
            <person name="Rokhsar D.S."/>
        </authorList>
    </citation>
    <scope>NUCLEOTIDE SEQUENCE [LARGE SCALE GENOMIC DNA]</scope>
    <source>
        <strain evidence="3">f. Nagariensis / Eve</strain>
    </source>
</reference>
<dbReference type="SUPFAM" id="SSF55073">
    <property type="entry name" value="Nucleotide cyclase"/>
    <property type="match status" value="2"/>
</dbReference>
<feature type="region of interest" description="Disordered" evidence="1">
    <location>
        <begin position="455"/>
        <end position="564"/>
    </location>
</feature>
<name>D8TLC9_VOLCA</name>
<dbReference type="InterPro" id="IPR050697">
    <property type="entry name" value="Adenylyl/Guanylyl_Cyclase_3/4"/>
</dbReference>
<dbReference type="GeneID" id="9620087"/>
<evidence type="ECO:0000313" key="3">
    <source>
        <dbReference type="Proteomes" id="UP000001058"/>
    </source>
</evidence>
<dbReference type="OrthoDB" id="545881at2759"/>
<feature type="compositionally biased region" description="Low complexity" evidence="1">
    <location>
        <begin position="460"/>
        <end position="472"/>
    </location>
</feature>
<feature type="region of interest" description="Disordered" evidence="1">
    <location>
        <begin position="1109"/>
        <end position="1135"/>
    </location>
</feature>
<dbReference type="RefSeq" id="XP_002947261.1">
    <property type="nucleotide sequence ID" value="XM_002947215.1"/>
</dbReference>
<feature type="region of interest" description="Disordered" evidence="1">
    <location>
        <begin position="703"/>
        <end position="726"/>
    </location>
</feature>
<feature type="compositionally biased region" description="Gly residues" evidence="1">
    <location>
        <begin position="827"/>
        <end position="841"/>
    </location>
</feature>
<accession>D8TLC9</accession>
<feature type="region of interest" description="Disordered" evidence="1">
    <location>
        <begin position="1667"/>
        <end position="1691"/>
    </location>
</feature>
<evidence type="ECO:0000313" key="2">
    <source>
        <dbReference type="EMBL" id="EFJ51851.1"/>
    </source>
</evidence>
<feature type="compositionally biased region" description="Gly residues" evidence="1">
    <location>
        <begin position="717"/>
        <end position="726"/>
    </location>
</feature>
<protein>
    <submittedName>
        <fullName evidence="2">Uncharacterized protein</fullName>
    </submittedName>
</protein>
<dbReference type="PANTHER" id="PTHR43081">
    <property type="entry name" value="ADENYLATE CYCLASE, TERMINAL-DIFFERENTIATION SPECIFIC-RELATED"/>
    <property type="match status" value="1"/>
</dbReference>
<dbReference type="Gene3D" id="3.30.70.1230">
    <property type="entry name" value="Nucleotide cyclase"/>
    <property type="match status" value="2"/>
</dbReference>
<dbReference type="PANTHER" id="PTHR43081:SF1">
    <property type="entry name" value="ADENYLATE CYCLASE, TERMINAL-DIFFERENTIATION SPECIFIC"/>
    <property type="match status" value="1"/>
</dbReference>